<dbReference type="RefSeq" id="WP_014795704.1">
    <property type="nucleotide sequence ID" value="NC_018017.1"/>
</dbReference>
<dbReference type="PANTHER" id="PTHR34309">
    <property type="entry name" value="SLR1406 PROTEIN"/>
    <property type="match status" value="1"/>
</dbReference>
<dbReference type="KEGG" id="ddh:Desde_3967"/>
<dbReference type="AlphaFoldDB" id="I4AE47"/>
<name>I4AE47_DESDJ</name>
<dbReference type="STRING" id="756499.Desde_3967"/>
<dbReference type="PANTHER" id="PTHR34309:SF1">
    <property type="entry name" value="PROTEIN GLCG"/>
    <property type="match status" value="1"/>
</dbReference>
<evidence type="ECO:0000313" key="1">
    <source>
        <dbReference type="EMBL" id="AFM02232.1"/>
    </source>
</evidence>
<dbReference type="HOGENOM" id="CLU_103773_3_1_9"/>
<reference evidence="1 2" key="2">
    <citation type="journal article" date="2015" name="J. Bacteriol.">
        <title>Genomic, proteomic, and biochemical analysis of the organohalide respiratory pathway in Desulfitobacterium dehalogenans.</title>
        <authorList>
            <person name="Kruse T."/>
            <person name="van de Pas B.A."/>
            <person name="Atteia A."/>
            <person name="Krab K."/>
            <person name="Hagen W.R."/>
            <person name="Goodwin L."/>
            <person name="Chain P."/>
            <person name="Boeren S."/>
            <person name="Maphosa F."/>
            <person name="Schraa G."/>
            <person name="de Vos W.M."/>
            <person name="van der Oost J."/>
            <person name="Smidt H."/>
            <person name="Stams A.J."/>
        </authorList>
    </citation>
    <scope>NUCLEOTIDE SEQUENCE [LARGE SCALE GENOMIC DNA]</scope>
    <source>
        <strain evidence="2">ATCC 51507 / DSM 9161 / JW/IU-DC1</strain>
    </source>
</reference>
<dbReference type="InterPro" id="IPR038084">
    <property type="entry name" value="PduO/GlcC-like_sf"/>
</dbReference>
<reference evidence="2" key="1">
    <citation type="submission" date="2012-06" db="EMBL/GenBank/DDBJ databases">
        <title>Complete sequence of Desulfitobacterium dehalogenans ATCC 51507.</title>
        <authorList>
            <person name="Lucas S."/>
            <person name="Han J."/>
            <person name="Lapidus A."/>
            <person name="Cheng J.-F."/>
            <person name="Goodwin L."/>
            <person name="Pitluck S."/>
            <person name="Peters L."/>
            <person name="Ovchinnikova G."/>
            <person name="Teshima H."/>
            <person name="Detter J.C."/>
            <person name="Han C."/>
            <person name="Tapia R."/>
            <person name="Land M."/>
            <person name="Hauser L."/>
            <person name="Kyrpides N."/>
            <person name="Ivanova N."/>
            <person name="Pagani I."/>
            <person name="Kruse T."/>
            <person name="de Vos W.M."/>
            <person name="Smidt H."/>
            <person name="Woyke T."/>
        </authorList>
    </citation>
    <scope>NUCLEOTIDE SEQUENCE [LARGE SCALE GENOMIC DNA]</scope>
    <source>
        <strain evidence="2">ATCC 51507 / DSM 9161 / JW/IU-DC1</strain>
    </source>
</reference>
<accession>I4AE47</accession>
<evidence type="ECO:0000313" key="2">
    <source>
        <dbReference type="Proteomes" id="UP000006053"/>
    </source>
</evidence>
<gene>
    <name evidence="1" type="ordered locus">Desde_3967</name>
</gene>
<dbReference type="Proteomes" id="UP000006053">
    <property type="component" value="Chromosome"/>
</dbReference>
<protein>
    <submittedName>
        <fullName evidence="1">Uncharacterized protein, possibly involved in utilization of glycolate and propanediol</fullName>
    </submittedName>
</protein>
<dbReference type="Gene3D" id="3.30.450.150">
    <property type="entry name" value="Haem-degrading domain"/>
    <property type="match status" value="1"/>
</dbReference>
<dbReference type="InterPro" id="IPR005624">
    <property type="entry name" value="PduO/GlcC-like"/>
</dbReference>
<sequence length="139" mass="15329">MKRVLSLDIVNTITHQIVQIALSDGKPPISIAVYDNHGFLMFFSKMDGAPLRSIELAKNKAYTAARMGTTTEAFDKRLFEEQLNINYFCDSCLTAMPGGTPIVLINELIGAVGISGRHPKDDQELADKAVSFIIQEILE</sequence>
<dbReference type="InterPro" id="IPR052517">
    <property type="entry name" value="GlcG_carb_metab_protein"/>
</dbReference>
<keyword evidence="2" id="KW-1185">Reference proteome</keyword>
<dbReference type="Pfam" id="PF03928">
    <property type="entry name" value="HbpS-like"/>
    <property type="match status" value="1"/>
</dbReference>
<dbReference type="EMBL" id="CP003348">
    <property type="protein sequence ID" value="AFM02232.1"/>
    <property type="molecule type" value="Genomic_DNA"/>
</dbReference>
<organism evidence="1 2">
    <name type="scientific">Desulfitobacterium dehalogenans (strain ATCC 51507 / DSM 9161 / JW/IU-DC1)</name>
    <dbReference type="NCBI Taxonomy" id="756499"/>
    <lineage>
        <taxon>Bacteria</taxon>
        <taxon>Bacillati</taxon>
        <taxon>Bacillota</taxon>
        <taxon>Clostridia</taxon>
        <taxon>Eubacteriales</taxon>
        <taxon>Desulfitobacteriaceae</taxon>
        <taxon>Desulfitobacterium</taxon>
    </lineage>
</organism>
<dbReference type="SUPFAM" id="SSF143744">
    <property type="entry name" value="GlcG-like"/>
    <property type="match status" value="1"/>
</dbReference>
<proteinExistence type="predicted"/>
<dbReference type="eggNOG" id="COG3193">
    <property type="taxonomic scope" value="Bacteria"/>
</dbReference>